<evidence type="ECO:0000313" key="1">
    <source>
        <dbReference type="EMBL" id="CAJ38095.1"/>
    </source>
</evidence>
<accession>Q0W0J8</accession>
<dbReference type="STRING" id="351160.RRC382"/>
<dbReference type="GeneID" id="5142897"/>
<dbReference type="RefSeq" id="WP_012034496.1">
    <property type="nucleotide sequence ID" value="NC_009464.1"/>
</dbReference>
<gene>
    <name evidence="1" type="ORF">RRC382</name>
</gene>
<evidence type="ECO:0000313" key="2">
    <source>
        <dbReference type="Proteomes" id="UP000000663"/>
    </source>
</evidence>
<sequence>MIEHKLIFTSLAVLAVLAFTMPATAQMAEVTFGPYGPFPETYYSLINAGLTPGIGSWGGYSIFGPFGLYDQYGLFGAHGLFGPHGPGYGNGLGFGGFGMHDPLALLKLKAQGVTV</sequence>
<dbReference type="Proteomes" id="UP000000663">
    <property type="component" value="Chromosome"/>
</dbReference>
<reference evidence="1 2" key="1">
    <citation type="journal article" date="2006" name="Science">
        <title>Genome of rice cluster I archaea -- the key methane producers in the rice rhizosphere.</title>
        <authorList>
            <person name="Erkel C."/>
            <person name="Kube M."/>
            <person name="Reinhardt R."/>
            <person name="Liesack W."/>
        </authorList>
    </citation>
    <scope>NUCLEOTIDE SEQUENCE [LARGE SCALE GENOMIC DNA]</scope>
    <source>
        <strain evidence="2">DSM 22066 / NBRC 105507 / MRE50</strain>
    </source>
</reference>
<keyword evidence="2" id="KW-1185">Reference proteome</keyword>
<dbReference type="KEGG" id="rci:RRC382"/>
<dbReference type="EMBL" id="AM114193">
    <property type="protein sequence ID" value="CAJ38095.1"/>
    <property type="molecule type" value="Genomic_DNA"/>
</dbReference>
<dbReference type="AlphaFoldDB" id="Q0W0J8"/>
<proteinExistence type="predicted"/>
<name>Q0W0J8_METAR</name>
<organism evidence="1 2">
    <name type="scientific">Methanocella arvoryzae (strain DSM 22066 / NBRC 105507 / MRE50)</name>
    <dbReference type="NCBI Taxonomy" id="351160"/>
    <lineage>
        <taxon>Archaea</taxon>
        <taxon>Methanobacteriati</taxon>
        <taxon>Methanobacteriota</taxon>
        <taxon>Stenosarchaea group</taxon>
        <taxon>Methanomicrobia</taxon>
        <taxon>Methanocellales</taxon>
        <taxon>Methanocellaceae</taxon>
        <taxon>Methanocella</taxon>
    </lineage>
</organism>
<protein>
    <submittedName>
        <fullName evidence="1">Uncharacterized protein</fullName>
    </submittedName>
</protein>